<dbReference type="STRING" id="445932.Emin_0222"/>
<dbReference type="Gene3D" id="3.80.30.30">
    <property type="match status" value="1"/>
</dbReference>
<dbReference type="Pfam" id="PF04055">
    <property type="entry name" value="Radical_SAM"/>
    <property type="match status" value="1"/>
</dbReference>
<dbReference type="RefSeq" id="WP_012414399.1">
    <property type="nucleotide sequence ID" value="NC_010644.1"/>
</dbReference>
<evidence type="ECO:0000256" key="1">
    <source>
        <dbReference type="ARBA" id="ARBA00022723"/>
    </source>
</evidence>
<dbReference type="PANTHER" id="PTHR43432:SF6">
    <property type="entry name" value="RADICAL SAM CORE DOMAIN-CONTAINING PROTEIN"/>
    <property type="match status" value="1"/>
</dbReference>
<dbReference type="InterPro" id="IPR040086">
    <property type="entry name" value="MJ0683-like"/>
</dbReference>
<dbReference type="KEGG" id="emi:Emin_0222"/>
<evidence type="ECO:0000313" key="5">
    <source>
        <dbReference type="EMBL" id="ACC97784.1"/>
    </source>
</evidence>
<keyword evidence="3" id="KW-0411">Iron-sulfur</keyword>
<reference evidence="5 6" key="1">
    <citation type="journal article" date="2009" name="Appl. Environ. Microbiol.">
        <title>Genomic analysis of 'Elusimicrobium minutum,' the first cultivated representative of the phylum 'Elusimicrobia' (formerly termite group 1).</title>
        <authorList>
            <person name="Herlemann D.P.R."/>
            <person name="Geissinger O."/>
            <person name="Ikeda-Ohtsubo W."/>
            <person name="Kunin V."/>
            <person name="Sun H."/>
            <person name="Lapidus A."/>
            <person name="Hugenholtz P."/>
            <person name="Brune A."/>
        </authorList>
    </citation>
    <scope>NUCLEOTIDE SEQUENCE [LARGE SCALE GENOMIC DNA]</scope>
    <source>
        <strain evidence="5 6">Pei191</strain>
    </source>
</reference>
<keyword evidence="2" id="KW-0408">Iron</keyword>
<evidence type="ECO:0000313" key="6">
    <source>
        <dbReference type="Proteomes" id="UP000001029"/>
    </source>
</evidence>
<evidence type="ECO:0000259" key="4">
    <source>
        <dbReference type="Pfam" id="PF04055"/>
    </source>
</evidence>
<dbReference type="InterPro" id="IPR007197">
    <property type="entry name" value="rSAM"/>
</dbReference>
<dbReference type="PANTHER" id="PTHR43432">
    <property type="entry name" value="SLR0285 PROTEIN"/>
    <property type="match status" value="1"/>
</dbReference>
<dbReference type="SFLD" id="SFLDS00029">
    <property type="entry name" value="Radical_SAM"/>
    <property type="match status" value="1"/>
</dbReference>
<dbReference type="Proteomes" id="UP000001029">
    <property type="component" value="Chromosome"/>
</dbReference>
<dbReference type="GO" id="GO:0046872">
    <property type="term" value="F:metal ion binding"/>
    <property type="evidence" value="ECO:0007669"/>
    <property type="project" value="UniProtKB-KW"/>
</dbReference>
<dbReference type="AlphaFoldDB" id="B2KB25"/>
<keyword evidence="6" id="KW-1185">Reference proteome</keyword>
<keyword evidence="5" id="KW-0456">Lyase</keyword>
<name>B2KB25_ELUMP</name>
<accession>B2KB25</accession>
<evidence type="ECO:0000256" key="3">
    <source>
        <dbReference type="ARBA" id="ARBA00023014"/>
    </source>
</evidence>
<evidence type="ECO:0000256" key="2">
    <source>
        <dbReference type="ARBA" id="ARBA00023004"/>
    </source>
</evidence>
<feature type="domain" description="Radical SAM core" evidence="4">
    <location>
        <begin position="22"/>
        <end position="198"/>
    </location>
</feature>
<gene>
    <name evidence="5" type="ordered locus">Emin_0222</name>
</gene>
<sequence length="274" mass="32025">MKKFKRKTLLYKTGVEYGDYTINHAENCSHGCLYPCYAMLMAKRFGKIKTYEDWLEPKLVENSLEILDREIPRLKDKIKFVHLSFTTDPFMYKYPEVSEMSLKIIDKLNKSGIRCTALTKGILPIELANLSKDNEFGITLITIQDKFRKKLEPFASPMSKRIDSLRHLHNKGFKTWVSIEPYPTPNIIDQNFDEILEELSFVDKIIFGRLNYNKQVSEYKDYKNFFNELADKVVTFCKKNKKQYHIKEGTVTEPTYCSNSPKQCVCSVGQSNIF</sequence>
<dbReference type="OrthoDB" id="9785699at2"/>
<keyword evidence="1" id="KW-0479">Metal-binding</keyword>
<dbReference type="GO" id="GO:0051536">
    <property type="term" value="F:iron-sulfur cluster binding"/>
    <property type="evidence" value="ECO:0007669"/>
    <property type="project" value="UniProtKB-KW"/>
</dbReference>
<dbReference type="EMBL" id="CP001055">
    <property type="protein sequence ID" value="ACC97784.1"/>
    <property type="molecule type" value="Genomic_DNA"/>
</dbReference>
<dbReference type="HOGENOM" id="CLU_1080542_0_0_0"/>
<protein>
    <submittedName>
        <fullName evidence="5">DNA repair photolyase</fullName>
    </submittedName>
</protein>
<organism evidence="5 6">
    <name type="scientific">Elusimicrobium minutum (strain Pei191)</name>
    <dbReference type="NCBI Taxonomy" id="445932"/>
    <lineage>
        <taxon>Bacteria</taxon>
        <taxon>Pseudomonadati</taxon>
        <taxon>Elusimicrobiota</taxon>
        <taxon>Elusimicrobia</taxon>
        <taxon>Elusimicrobiales</taxon>
        <taxon>Elusimicrobiaceae</taxon>
        <taxon>Elusimicrobium</taxon>
    </lineage>
</organism>
<dbReference type="GO" id="GO:0016829">
    <property type="term" value="F:lyase activity"/>
    <property type="evidence" value="ECO:0007669"/>
    <property type="project" value="UniProtKB-KW"/>
</dbReference>
<proteinExistence type="predicted"/>
<dbReference type="SFLD" id="SFLDG01084">
    <property type="entry name" value="Uncharacterised_Radical_SAM_Su"/>
    <property type="match status" value="1"/>
</dbReference>